<evidence type="ECO:0000313" key="3">
    <source>
        <dbReference type="Proteomes" id="UP000622547"/>
    </source>
</evidence>
<reference evidence="2 3" key="1">
    <citation type="submission" date="2021-01" db="EMBL/GenBank/DDBJ databases">
        <title>Whole genome shotgun sequence of Planotetraspora phitsanulokensis NBRC 104273.</title>
        <authorList>
            <person name="Komaki H."/>
            <person name="Tamura T."/>
        </authorList>
    </citation>
    <scope>NUCLEOTIDE SEQUENCE [LARGE SCALE GENOMIC DNA]</scope>
    <source>
        <strain evidence="2 3">NBRC 104273</strain>
    </source>
</reference>
<keyword evidence="3" id="KW-1185">Reference proteome</keyword>
<dbReference type="AlphaFoldDB" id="A0A8J3XEM2"/>
<feature type="compositionally biased region" description="Basic and acidic residues" evidence="1">
    <location>
        <begin position="42"/>
        <end position="55"/>
    </location>
</feature>
<feature type="region of interest" description="Disordered" evidence="1">
    <location>
        <begin position="1"/>
        <end position="55"/>
    </location>
</feature>
<feature type="compositionally biased region" description="Basic and acidic residues" evidence="1">
    <location>
        <begin position="1"/>
        <end position="13"/>
    </location>
</feature>
<name>A0A8J3XEM2_9ACTN</name>
<sequence length="55" mass="6350">MTEQHPDDLRPVDLFDEGLPVLPDQTSDDTDLGWGEWSPGSDDSRFLEDRPPHWE</sequence>
<gene>
    <name evidence="2" type="ORF">Pph01_32580</name>
</gene>
<protein>
    <submittedName>
        <fullName evidence="2">Uncharacterized protein</fullName>
    </submittedName>
</protein>
<evidence type="ECO:0000256" key="1">
    <source>
        <dbReference type="SAM" id="MobiDB-lite"/>
    </source>
</evidence>
<organism evidence="2 3">
    <name type="scientific">Planotetraspora phitsanulokensis</name>
    <dbReference type="NCBI Taxonomy" id="575192"/>
    <lineage>
        <taxon>Bacteria</taxon>
        <taxon>Bacillati</taxon>
        <taxon>Actinomycetota</taxon>
        <taxon>Actinomycetes</taxon>
        <taxon>Streptosporangiales</taxon>
        <taxon>Streptosporangiaceae</taxon>
        <taxon>Planotetraspora</taxon>
    </lineage>
</organism>
<comment type="caution">
    <text evidence="2">The sequence shown here is derived from an EMBL/GenBank/DDBJ whole genome shotgun (WGS) entry which is preliminary data.</text>
</comment>
<dbReference type="EMBL" id="BOOP01000013">
    <property type="protein sequence ID" value="GII38255.1"/>
    <property type="molecule type" value="Genomic_DNA"/>
</dbReference>
<evidence type="ECO:0000313" key="2">
    <source>
        <dbReference type="EMBL" id="GII38255.1"/>
    </source>
</evidence>
<proteinExistence type="predicted"/>
<accession>A0A8J3XEM2</accession>
<dbReference type="Proteomes" id="UP000622547">
    <property type="component" value="Unassembled WGS sequence"/>
</dbReference>
<dbReference type="RefSeq" id="WP_204073901.1">
    <property type="nucleotide sequence ID" value="NZ_BAABHI010000009.1"/>
</dbReference>